<evidence type="ECO:0000313" key="2">
    <source>
        <dbReference type="EMBL" id="KAK1621150.1"/>
    </source>
</evidence>
<feature type="domain" description="Integrase zinc-binding" evidence="1">
    <location>
        <begin position="43"/>
        <end position="76"/>
    </location>
</feature>
<reference evidence="2" key="1">
    <citation type="submission" date="2023-07" db="EMBL/GenBank/DDBJ databases">
        <title>A chromosome-level genome assembly of Lolium multiflorum.</title>
        <authorList>
            <person name="Chen Y."/>
            <person name="Copetti D."/>
            <person name="Kolliker R."/>
            <person name="Studer B."/>
        </authorList>
    </citation>
    <scope>NUCLEOTIDE SEQUENCE</scope>
    <source>
        <strain evidence="2">02402/16</strain>
        <tissue evidence="2">Leaf</tissue>
    </source>
</reference>
<proteinExistence type="predicted"/>
<accession>A0AAD8RGN6</accession>
<evidence type="ECO:0000313" key="3">
    <source>
        <dbReference type="Proteomes" id="UP001231189"/>
    </source>
</evidence>
<comment type="caution">
    <text evidence="2">The sequence shown here is derived from an EMBL/GenBank/DDBJ whole genome shotgun (WGS) entry which is preliminary data.</text>
</comment>
<dbReference type="Gene3D" id="1.10.340.70">
    <property type="match status" value="1"/>
</dbReference>
<dbReference type="Pfam" id="PF17921">
    <property type="entry name" value="Integrase_H2C2"/>
    <property type="match status" value="1"/>
</dbReference>
<protein>
    <recommendedName>
        <fullName evidence="1">Integrase zinc-binding domain-containing protein</fullName>
    </recommendedName>
</protein>
<name>A0AAD8RGN6_LOLMU</name>
<sequence>MMKILSFKMTHTMLVVRPVVIVLAVGLHLAAMVVDKMRKMDWESHAGGLMGHFGREKTLLMLADHFYWPKMRRDVDR</sequence>
<dbReference type="InterPro" id="IPR041588">
    <property type="entry name" value="Integrase_H2C2"/>
</dbReference>
<evidence type="ECO:0000259" key="1">
    <source>
        <dbReference type="Pfam" id="PF17921"/>
    </source>
</evidence>
<keyword evidence="3" id="KW-1185">Reference proteome</keyword>
<dbReference type="Proteomes" id="UP001231189">
    <property type="component" value="Unassembled WGS sequence"/>
</dbReference>
<gene>
    <name evidence="2" type="ORF">QYE76_026667</name>
</gene>
<dbReference type="EMBL" id="JAUUTY010000006">
    <property type="protein sequence ID" value="KAK1621150.1"/>
    <property type="molecule type" value="Genomic_DNA"/>
</dbReference>
<organism evidence="2 3">
    <name type="scientific">Lolium multiflorum</name>
    <name type="common">Italian ryegrass</name>
    <name type="synonym">Lolium perenne subsp. multiflorum</name>
    <dbReference type="NCBI Taxonomy" id="4521"/>
    <lineage>
        <taxon>Eukaryota</taxon>
        <taxon>Viridiplantae</taxon>
        <taxon>Streptophyta</taxon>
        <taxon>Embryophyta</taxon>
        <taxon>Tracheophyta</taxon>
        <taxon>Spermatophyta</taxon>
        <taxon>Magnoliopsida</taxon>
        <taxon>Liliopsida</taxon>
        <taxon>Poales</taxon>
        <taxon>Poaceae</taxon>
        <taxon>BOP clade</taxon>
        <taxon>Pooideae</taxon>
        <taxon>Poodae</taxon>
        <taxon>Poeae</taxon>
        <taxon>Poeae Chloroplast Group 2 (Poeae type)</taxon>
        <taxon>Loliodinae</taxon>
        <taxon>Loliinae</taxon>
        <taxon>Lolium</taxon>
    </lineage>
</organism>
<dbReference type="AlphaFoldDB" id="A0AAD8RGN6"/>